<dbReference type="InterPro" id="IPR052529">
    <property type="entry name" value="Bact_Transport_Assoc"/>
</dbReference>
<sequence length="445" mass="47150">MMSQPAAVTAPPSSTNTPARALAPDLARGVMLLLIAIANSAWYLWGHPGGFTSAHPTDGSELDRVARAVIAITIDGRVYPMFALLFAYGMVQFARSRAARGIQPRDIKRMLRKRHLAMLLLGFLHAALLFGGDVLGAYAVLGLIFVPLLFEAKVKTLKLVLWILLAYAAVSAISAIGAMLWLDSMGIDAAGGPEISNGPEIPGLADLMSGFDNYLIAMAARVGMWLIATPAVLLAGTLPACLLFGWLLARHQVLEHPERYRRQLTMLAVGGIAVGWLTGLPVGLAHLDIHFMSTNLEIGYVNVSYVGGLFAGAGYAALFALIAGRMRRPGVVTRSVAAVGKRSLSSYLWQSLIFAPLLAAWGFGLGARINTLGVVAIAAGIWLSSVIISAVLEARGARGPAEVLLRKMTYLPPDKLTPAPQPGRPMPPAPHTPTGLPQHPGQSGS</sequence>
<evidence type="ECO:0000313" key="4">
    <source>
        <dbReference type="EMBL" id="XAN05942.1"/>
    </source>
</evidence>
<accession>A0ABZ3FM63</accession>
<name>A0ABZ3FM63_9ACTN</name>
<proteinExistence type="predicted"/>
<feature type="region of interest" description="Disordered" evidence="1">
    <location>
        <begin position="414"/>
        <end position="445"/>
    </location>
</feature>
<feature type="transmembrane region" description="Helical" evidence="2">
    <location>
        <begin position="159"/>
        <end position="182"/>
    </location>
</feature>
<dbReference type="RefSeq" id="WP_425307377.1">
    <property type="nucleotide sequence ID" value="NZ_CP154795.1"/>
</dbReference>
<keyword evidence="2" id="KW-0812">Transmembrane</keyword>
<evidence type="ECO:0000313" key="5">
    <source>
        <dbReference type="Proteomes" id="UP001442841"/>
    </source>
</evidence>
<reference evidence="4 5" key="1">
    <citation type="submission" date="2024-04" db="EMBL/GenBank/DDBJ databases">
        <title>Isolation of an actinomycete strain from pig manure.</title>
        <authorList>
            <person name="Gong T."/>
            <person name="Yu Z."/>
            <person name="An M."/>
            <person name="Wei C."/>
            <person name="Yang W."/>
            <person name="Liu L."/>
        </authorList>
    </citation>
    <scope>NUCLEOTIDE SEQUENCE [LARGE SCALE GENOMIC DNA]</scope>
    <source>
        <strain evidence="4 5">ZF39</strain>
    </source>
</reference>
<feature type="compositionally biased region" description="Pro residues" evidence="1">
    <location>
        <begin position="419"/>
        <end position="431"/>
    </location>
</feature>
<feature type="transmembrane region" description="Helical" evidence="2">
    <location>
        <begin position="135"/>
        <end position="152"/>
    </location>
</feature>
<feature type="transmembrane region" description="Helical" evidence="2">
    <location>
        <begin position="304"/>
        <end position="323"/>
    </location>
</feature>
<dbReference type="PANTHER" id="PTHR30590:SF2">
    <property type="entry name" value="INNER MEMBRANE PROTEIN"/>
    <property type="match status" value="1"/>
</dbReference>
<feature type="transmembrane region" description="Helical" evidence="2">
    <location>
        <begin position="222"/>
        <end position="248"/>
    </location>
</feature>
<dbReference type="Proteomes" id="UP001442841">
    <property type="component" value="Chromosome"/>
</dbReference>
<keyword evidence="2" id="KW-1133">Transmembrane helix</keyword>
<feature type="transmembrane region" description="Helical" evidence="2">
    <location>
        <begin position="344"/>
        <end position="363"/>
    </location>
</feature>
<protein>
    <submittedName>
        <fullName evidence="4">DUF418 domain-containing protein</fullName>
    </submittedName>
</protein>
<organism evidence="4 5">
    <name type="scientific">Ammonicoccus fulvus</name>
    <dbReference type="NCBI Taxonomy" id="3138240"/>
    <lineage>
        <taxon>Bacteria</taxon>
        <taxon>Bacillati</taxon>
        <taxon>Actinomycetota</taxon>
        <taxon>Actinomycetes</taxon>
        <taxon>Propionibacteriales</taxon>
        <taxon>Propionibacteriaceae</taxon>
        <taxon>Ammonicoccus</taxon>
    </lineage>
</organism>
<feature type="transmembrane region" description="Helical" evidence="2">
    <location>
        <begin position="26"/>
        <end position="45"/>
    </location>
</feature>
<keyword evidence="5" id="KW-1185">Reference proteome</keyword>
<feature type="transmembrane region" description="Helical" evidence="2">
    <location>
        <begin position="264"/>
        <end position="284"/>
    </location>
</feature>
<feature type="transmembrane region" description="Helical" evidence="2">
    <location>
        <begin position="111"/>
        <end position="129"/>
    </location>
</feature>
<keyword evidence="2" id="KW-0472">Membrane</keyword>
<evidence type="ECO:0000259" key="3">
    <source>
        <dbReference type="Pfam" id="PF04235"/>
    </source>
</evidence>
<evidence type="ECO:0000256" key="1">
    <source>
        <dbReference type="SAM" id="MobiDB-lite"/>
    </source>
</evidence>
<dbReference type="Pfam" id="PF04235">
    <property type="entry name" value="DUF418"/>
    <property type="match status" value="1"/>
</dbReference>
<dbReference type="InterPro" id="IPR007349">
    <property type="entry name" value="DUF418"/>
</dbReference>
<feature type="transmembrane region" description="Helical" evidence="2">
    <location>
        <begin position="65"/>
        <end position="91"/>
    </location>
</feature>
<dbReference type="PANTHER" id="PTHR30590">
    <property type="entry name" value="INNER MEMBRANE PROTEIN"/>
    <property type="match status" value="1"/>
</dbReference>
<feature type="transmembrane region" description="Helical" evidence="2">
    <location>
        <begin position="369"/>
        <end position="392"/>
    </location>
</feature>
<evidence type="ECO:0000256" key="2">
    <source>
        <dbReference type="SAM" id="Phobius"/>
    </source>
</evidence>
<dbReference type="EMBL" id="CP154795">
    <property type="protein sequence ID" value="XAN05942.1"/>
    <property type="molecule type" value="Genomic_DNA"/>
</dbReference>
<gene>
    <name evidence="4" type="ORF">AADG42_00990</name>
</gene>
<feature type="domain" description="DUF418" evidence="3">
    <location>
        <begin position="248"/>
        <end position="411"/>
    </location>
</feature>